<accession>A0A640KAN6</accession>
<gene>
    <name evidence="3" type="ORF">LtaPh_0706200</name>
</gene>
<evidence type="ECO:0000256" key="1">
    <source>
        <dbReference type="SAM" id="Coils"/>
    </source>
</evidence>
<evidence type="ECO:0000256" key="2">
    <source>
        <dbReference type="SAM" id="MobiDB-lite"/>
    </source>
</evidence>
<dbReference type="Proteomes" id="UP000419144">
    <property type="component" value="Unassembled WGS sequence"/>
</dbReference>
<reference evidence="3" key="1">
    <citation type="submission" date="2019-11" db="EMBL/GenBank/DDBJ databases">
        <title>Leishmania tarentolae CDS.</title>
        <authorList>
            <person name="Goto Y."/>
            <person name="Yamagishi J."/>
        </authorList>
    </citation>
    <scope>NUCLEOTIDE SEQUENCE [LARGE SCALE GENOMIC DNA]</scope>
    <source>
        <strain evidence="3">Parrot Tar II</strain>
    </source>
</reference>
<keyword evidence="1" id="KW-0175">Coiled coil</keyword>
<dbReference type="EMBL" id="BLBS01000008">
    <property type="protein sequence ID" value="GET86064.1"/>
    <property type="molecule type" value="Genomic_DNA"/>
</dbReference>
<dbReference type="OrthoDB" id="273736at2759"/>
<keyword evidence="4" id="KW-1185">Reference proteome</keyword>
<proteinExistence type="predicted"/>
<evidence type="ECO:0000313" key="3">
    <source>
        <dbReference type="EMBL" id="GET86064.1"/>
    </source>
</evidence>
<feature type="compositionally biased region" description="Polar residues" evidence="2">
    <location>
        <begin position="63"/>
        <end position="74"/>
    </location>
</feature>
<comment type="caution">
    <text evidence="3">The sequence shown here is derived from an EMBL/GenBank/DDBJ whole genome shotgun (WGS) entry which is preliminary data.</text>
</comment>
<evidence type="ECO:0000313" key="4">
    <source>
        <dbReference type="Proteomes" id="UP000419144"/>
    </source>
</evidence>
<sequence>MSLPRTHVVDLGCMSRDDLIGIAKKQASQIREKNTRISAMEAFIESLTGASAEESLMQLPHANPTTSSHSSSKATPAAYSAGSGADTVATAYASELLQLQQAREEEQVQHTLRVSGLEEQLRERQREYDQLQAKVDAWKTKVMTAMTADQERIRGLEAQLAAATVAPHESSLSSAPFNTPFVVTAAPSPDTSESYMTVQLQQLRAQASALREELHNIREELQQAQSQLQAQQRSALQALSTSAAATVTTENLTGEQSAALLPLPSIFCEESPHRTLSAAPTPPTAADIPPEVLQEAVHAKLASWKEQAETAMLAAKARIRELEAQVAALGVVTNVDCVCRAEHAEETEALRAEVSRLQEALETTEKHQGDVADSIKAPEERMDAQKVRSEVENDELQCRTWDGEVQHLREDQTAGGAGGDASCADICHGKVDDEFGAAFASVERKEAWSQADVVAYISEDGTSLRPTACALQSVAVQTSVTVEAPLQVATDVSSALSRVALPELCTQSTEALLMENRRLQRVVADLSRFREEVMKEVRAVAASASALSS</sequence>
<protein>
    <submittedName>
        <fullName evidence="3">Uncharacterized protein</fullName>
    </submittedName>
</protein>
<feature type="coiled-coil region" evidence="1">
    <location>
        <begin position="200"/>
        <end position="238"/>
    </location>
</feature>
<dbReference type="AlphaFoldDB" id="A0A640KAN6"/>
<feature type="coiled-coil region" evidence="1">
    <location>
        <begin position="305"/>
        <end position="367"/>
    </location>
</feature>
<feature type="coiled-coil region" evidence="1">
    <location>
        <begin position="114"/>
        <end position="141"/>
    </location>
</feature>
<dbReference type="VEuPathDB" id="TriTrypDB:LtaPh_0706200"/>
<organism evidence="3 4">
    <name type="scientific">Leishmania tarentolae</name>
    <name type="common">Sauroleishmania tarentolae</name>
    <dbReference type="NCBI Taxonomy" id="5689"/>
    <lineage>
        <taxon>Eukaryota</taxon>
        <taxon>Discoba</taxon>
        <taxon>Euglenozoa</taxon>
        <taxon>Kinetoplastea</taxon>
        <taxon>Metakinetoplastina</taxon>
        <taxon>Trypanosomatida</taxon>
        <taxon>Trypanosomatidae</taxon>
        <taxon>Leishmaniinae</taxon>
        <taxon>Leishmania</taxon>
        <taxon>lizard Leishmania</taxon>
    </lineage>
</organism>
<name>A0A640KAN6_LEITA</name>
<feature type="region of interest" description="Disordered" evidence="2">
    <location>
        <begin position="60"/>
        <end position="79"/>
    </location>
</feature>